<organism evidence="1 2">
    <name type="scientific">Klebsiella oxytoca</name>
    <dbReference type="NCBI Taxonomy" id="571"/>
    <lineage>
        <taxon>Bacteria</taxon>
        <taxon>Pseudomonadati</taxon>
        <taxon>Pseudomonadota</taxon>
        <taxon>Gammaproteobacteria</taxon>
        <taxon>Enterobacterales</taxon>
        <taxon>Enterobacteriaceae</taxon>
        <taxon>Klebsiella/Raoultella group</taxon>
        <taxon>Klebsiella</taxon>
    </lineage>
</organism>
<proteinExistence type="predicted"/>
<name>A0A6B8MZT4_KLEOX</name>
<evidence type="ECO:0000313" key="1">
    <source>
        <dbReference type="EMBL" id="QGN40366.1"/>
    </source>
</evidence>
<sequence>MTIVERLRLEEIPQELQQEYLLGYLLELFLAFYEGFQEGKQEGKREEALRIARSCLEQGFERELVRDVCQLSDDDLKMLQTQVAASSAR</sequence>
<dbReference type="AlphaFoldDB" id="A0A6B8MZT4"/>
<accession>A0A6B8MZT4</accession>
<dbReference type="Proteomes" id="UP000427108">
    <property type="component" value="Chromosome"/>
</dbReference>
<dbReference type="RefSeq" id="WP_154682569.1">
    <property type="nucleotide sequence ID" value="NZ_CP046115.1"/>
</dbReference>
<dbReference type="EMBL" id="CP046115">
    <property type="protein sequence ID" value="QGN40366.1"/>
    <property type="molecule type" value="Genomic_DNA"/>
</dbReference>
<reference evidence="1 2" key="1">
    <citation type="submission" date="2019-11" db="EMBL/GenBank/DDBJ databases">
        <title>Isolation and Application of One Kind of P-Hydroxybenzoic Acid Degrading Bacterium in Mitigating Cropping Obstacle of Cucumber.</title>
        <authorList>
            <person name="Wu F."/>
            <person name="An Y."/>
        </authorList>
    </citation>
    <scope>NUCLEOTIDE SEQUENCE [LARGE SCALE GENOMIC DNA]</scope>
    <source>
        <strain evidence="1 2">P620</strain>
    </source>
</reference>
<evidence type="ECO:0000313" key="2">
    <source>
        <dbReference type="Proteomes" id="UP000427108"/>
    </source>
</evidence>
<protein>
    <submittedName>
        <fullName evidence="1">Uncharacterized protein</fullName>
    </submittedName>
</protein>
<gene>
    <name evidence="1" type="ORF">GJ746_24975</name>
</gene>